<organism evidence="2 3">
    <name type="scientific">Spiroplasma taiwanense CT-1</name>
    <dbReference type="NCBI Taxonomy" id="1276220"/>
    <lineage>
        <taxon>Bacteria</taxon>
        <taxon>Bacillati</taxon>
        <taxon>Mycoplasmatota</taxon>
        <taxon>Mollicutes</taxon>
        <taxon>Entomoplasmatales</taxon>
        <taxon>Spiroplasmataceae</taxon>
        <taxon>Spiroplasma</taxon>
    </lineage>
</organism>
<dbReference type="KEGG" id="stai:STAIW_v1c05700"/>
<gene>
    <name evidence="2" type="ORF">STAIW_v1c05700</name>
</gene>
<keyword evidence="3" id="KW-1185">Reference proteome</keyword>
<evidence type="ECO:0008006" key="4">
    <source>
        <dbReference type="Google" id="ProtNLM"/>
    </source>
</evidence>
<reference evidence="2 3" key="1">
    <citation type="journal article" date="2013" name="Genome Biol. Evol.">
        <title>Comparison of metabolic capacities and inference of gene content evolution in mosquito-associated Spiroplasma diminutum and S. taiwanense.</title>
        <authorList>
            <person name="Lo W.S."/>
            <person name="Ku C."/>
            <person name="Chen L.L."/>
            <person name="Chang T.H."/>
            <person name="Kuo C.H."/>
        </authorList>
    </citation>
    <scope>NUCLEOTIDE SEQUENCE [LARGE SCALE GENOMIC DNA]</scope>
    <source>
        <strain evidence="2">CT-1</strain>
    </source>
</reference>
<evidence type="ECO:0000313" key="3">
    <source>
        <dbReference type="Proteomes" id="UP000014984"/>
    </source>
</evidence>
<dbReference type="OrthoDB" id="390341at2"/>
<dbReference type="HOGENOM" id="CLU_2083392_0_0_14"/>
<feature type="transmembrane region" description="Helical" evidence="1">
    <location>
        <begin position="12"/>
        <end position="37"/>
    </location>
</feature>
<feature type="transmembrane region" description="Helical" evidence="1">
    <location>
        <begin position="43"/>
        <end position="70"/>
    </location>
</feature>
<protein>
    <recommendedName>
        <fullName evidence="4">Transmembrane protein</fullName>
    </recommendedName>
</protein>
<dbReference type="AlphaFoldDB" id="S5LZR9"/>
<dbReference type="EMBL" id="CP005074">
    <property type="protein sequence ID" value="AGR41192.1"/>
    <property type="molecule type" value="Genomic_DNA"/>
</dbReference>
<evidence type="ECO:0000313" key="2">
    <source>
        <dbReference type="EMBL" id="AGR41192.1"/>
    </source>
</evidence>
<dbReference type="PATRIC" id="fig|1276220.3.peg.581"/>
<dbReference type="Proteomes" id="UP000014984">
    <property type="component" value="Chromosome"/>
</dbReference>
<dbReference type="RefSeq" id="WP_020834331.1">
    <property type="nucleotide sequence ID" value="NC_021846.1"/>
</dbReference>
<proteinExistence type="predicted"/>
<name>S5LZR9_9MOLU</name>
<keyword evidence="1" id="KW-0472">Membrane</keyword>
<keyword evidence="1" id="KW-1133">Transmembrane helix</keyword>
<accession>S5LZR9</accession>
<keyword evidence="1" id="KW-0812">Transmembrane</keyword>
<sequence>MENSIVKIKQKVFKIMASSIFLFFLFLILAIIVGFWLSINIRWYKIGLLFIFSIATLFCFLSWIGGCIFLKVNKNWKEIKNIKRKAALDWGIFYFSVLNKIEALLEKNLDNQDKNIS</sequence>
<evidence type="ECO:0000256" key="1">
    <source>
        <dbReference type="SAM" id="Phobius"/>
    </source>
</evidence>